<dbReference type="SMART" id="SM00493">
    <property type="entry name" value="TOPRIM"/>
    <property type="match status" value="1"/>
</dbReference>
<evidence type="ECO:0000313" key="2">
    <source>
        <dbReference type="EMBL" id="HDL90064.1"/>
    </source>
</evidence>
<dbReference type="CDD" id="cd01029">
    <property type="entry name" value="TOPRIM_primases"/>
    <property type="match status" value="1"/>
</dbReference>
<dbReference type="AlphaFoldDB" id="A0A7C0WS81"/>
<comment type="caution">
    <text evidence="2">The sequence shown here is derived from an EMBL/GenBank/DDBJ whole genome shotgun (WGS) entry which is preliminary data.</text>
</comment>
<name>A0A7C0WS81_9BACT</name>
<gene>
    <name evidence="2" type="ORF">ENG14_04090</name>
</gene>
<organism evidence="2">
    <name type="scientific">Thermodesulforhabdus norvegica</name>
    <dbReference type="NCBI Taxonomy" id="39841"/>
    <lineage>
        <taxon>Bacteria</taxon>
        <taxon>Pseudomonadati</taxon>
        <taxon>Thermodesulfobacteriota</taxon>
        <taxon>Syntrophobacteria</taxon>
        <taxon>Syntrophobacterales</taxon>
        <taxon>Thermodesulforhabdaceae</taxon>
        <taxon>Thermodesulforhabdus</taxon>
    </lineage>
</organism>
<dbReference type="Gene3D" id="3.40.1360.10">
    <property type="match status" value="1"/>
</dbReference>
<sequence>MALAVWRGKSRASVSIQQNSLRHWVWRDHGVPRGWLHSGGTWIDLVMTVRNCTYAEAVRELRDLLYSLPQTQFSLPHPHKANADRRETKILRVSRVTNAALEKYLHARGTPVGDLPEWLKEVHYVMDGKVYYSLGIRTVKGGWQIRSPHWKAFLLAGGPAVVSGDGFAFKGGHGNENVRCVVEGLFDALSLRRFFGFRRFVILGGTANAVEVPALFAKLRQATAVLALDRDQAGQEAVQYLLKRLSVDKIYSVDFGPHKDPNEALMAGYEISLVDITHLTPSGAEKLAHELLS</sequence>
<evidence type="ECO:0000259" key="1">
    <source>
        <dbReference type="PROSITE" id="PS50880"/>
    </source>
</evidence>
<accession>A0A7C0WS81</accession>
<protein>
    <submittedName>
        <fullName evidence="2">Toprim domain-containing protein</fullName>
    </submittedName>
</protein>
<dbReference type="SUPFAM" id="SSF56731">
    <property type="entry name" value="DNA primase core"/>
    <property type="match status" value="1"/>
</dbReference>
<dbReference type="InterPro" id="IPR034154">
    <property type="entry name" value="TOPRIM_DnaG/twinkle"/>
</dbReference>
<dbReference type="PROSITE" id="PS50880">
    <property type="entry name" value="TOPRIM"/>
    <property type="match status" value="1"/>
</dbReference>
<dbReference type="Proteomes" id="UP000886355">
    <property type="component" value="Unassembled WGS sequence"/>
</dbReference>
<proteinExistence type="predicted"/>
<reference evidence="2" key="1">
    <citation type="journal article" date="2020" name="mSystems">
        <title>Genome- and Community-Level Interaction Insights into Carbon Utilization and Element Cycling Functions of Hydrothermarchaeota in Hydrothermal Sediment.</title>
        <authorList>
            <person name="Zhou Z."/>
            <person name="Liu Y."/>
            <person name="Xu W."/>
            <person name="Pan J."/>
            <person name="Luo Z.H."/>
            <person name="Li M."/>
        </authorList>
    </citation>
    <scope>NUCLEOTIDE SEQUENCE [LARGE SCALE GENOMIC DNA]</scope>
    <source>
        <strain evidence="2">HyVt-19</strain>
    </source>
</reference>
<dbReference type="EMBL" id="DQZW01000194">
    <property type="protein sequence ID" value="HDL90064.1"/>
    <property type="molecule type" value="Genomic_DNA"/>
</dbReference>
<dbReference type="Pfam" id="PF13155">
    <property type="entry name" value="Toprim_2"/>
    <property type="match status" value="1"/>
</dbReference>
<dbReference type="InterPro" id="IPR006171">
    <property type="entry name" value="TOPRIM_dom"/>
</dbReference>
<feature type="domain" description="Toprim" evidence="1">
    <location>
        <begin position="177"/>
        <end position="258"/>
    </location>
</feature>
<feature type="non-terminal residue" evidence="2">
    <location>
        <position position="293"/>
    </location>
</feature>